<dbReference type="Proteomes" id="UP000035800">
    <property type="component" value="Chromosome II"/>
</dbReference>
<accession>K8YCE3</accession>
<sequence>MAAFVFYFELTKRFRFFFRTEIFFSKGTGLFHSIG</sequence>
<reference evidence="1 2" key="1">
    <citation type="journal article" date="2012" name="Gene">
        <title>Sequence of Leptospira santarosai serovar Shermani genome and prediction of virulence-associated genes.</title>
        <authorList>
            <person name="Chou L.F."/>
            <person name="Chen Y.T."/>
            <person name="Lu C.W."/>
            <person name="Ko Y.C."/>
            <person name="Tang C.Y."/>
            <person name="Pan M.J."/>
            <person name="Tian Y.C."/>
            <person name="Chiu C.H."/>
            <person name="Hung C.C."/>
            <person name="Yang C.W."/>
        </authorList>
    </citation>
    <scope>NUCLEOTIDE SEQUENCE [LARGE SCALE GENOMIC DNA]</scope>
    <source>
        <strain evidence="1">LT 821</strain>
    </source>
</reference>
<gene>
    <name evidence="1" type="ORF">LSS_08989</name>
</gene>
<evidence type="ECO:0000313" key="1">
    <source>
        <dbReference type="EMBL" id="EKT87235.1"/>
    </source>
</evidence>
<name>K8YCE3_9LEPT</name>
<dbReference type="STRING" id="758847.LSS_08989"/>
<evidence type="ECO:0000313" key="2">
    <source>
        <dbReference type="Proteomes" id="UP000035800"/>
    </source>
</evidence>
<reference evidence="1 2" key="2">
    <citation type="journal article" date="2014" name="Emerg. Microbes Infect.">
        <title>Potential impact on kidney infection: a whole-genome analysis of Leptospira santarosai serovar Shermani.</title>
        <authorList>
            <person name="Chou L.F."/>
            <person name="Chen T.W."/>
            <person name="Ko Y.C."/>
            <person name="Pan M.J."/>
            <person name="Tian Y.C."/>
            <person name="Chiu C.H."/>
            <person name="Tang P."/>
            <person name="Hung C.C."/>
            <person name="Yang C.W."/>
        </authorList>
    </citation>
    <scope>NUCLEOTIDE SEQUENCE</scope>
    <source>
        <strain evidence="1 2">LT 821</strain>
    </source>
</reference>
<dbReference type="EMBL" id="CP006695">
    <property type="protein sequence ID" value="EKT87235.1"/>
    <property type="molecule type" value="Genomic_DNA"/>
</dbReference>
<proteinExistence type="predicted"/>
<dbReference type="AlphaFoldDB" id="K8YCE3"/>
<dbReference type="KEGG" id="lst:LSS_08989"/>
<protein>
    <submittedName>
        <fullName evidence="1">Uncharacterized protein</fullName>
    </submittedName>
</protein>
<organism evidence="1 2">
    <name type="scientific">Leptospira santarosai serovar Shermani str. LT 821</name>
    <dbReference type="NCBI Taxonomy" id="758847"/>
    <lineage>
        <taxon>Bacteria</taxon>
        <taxon>Pseudomonadati</taxon>
        <taxon>Spirochaetota</taxon>
        <taxon>Spirochaetia</taxon>
        <taxon>Leptospirales</taxon>
        <taxon>Leptospiraceae</taxon>
        <taxon>Leptospira</taxon>
    </lineage>
</organism>